<dbReference type="PANTHER" id="PTHR34135">
    <property type="entry name" value="LYSOZYME"/>
    <property type="match status" value="1"/>
</dbReference>
<gene>
    <name evidence="3" type="ORF">g.10162</name>
</gene>
<evidence type="ECO:0008006" key="4">
    <source>
        <dbReference type="Google" id="ProtNLM"/>
    </source>
</evidence>
<dbReference type="InterPro" id="IPR017853">
    <property type="entry name" value="GH"/>
</dbReference>
<protein>
    <recommendedName>
        <fullName evidence="4">Lysozyme</fullName>
    </recommendedName>
</protein>
<organism evidence="3">
    <name type="scientific">Graphocephala atropunctata</name>
    <dbReference type="NCBI Taxonomy" id="36148"/>
    <lineage>
        <taxon>Eukaryota</taxon>
        <taxon>Metazoa</taxon>
        <taxon>Ecdysozoa</taxon>
        <taxon>Arthropoda</taxon>
        <taxon>Hexapoda</taxon>
        <taxon>Insecta</taxon>
        <taxon>Pterygota</taxon>
        <taxon>Neoptera</taxon>
        <taxon>Paraneoptera</taxon>
        <taxon>Hemiptera</taxon>
        <taxon>Auchenorrhyncha</taxon>
        <taxon>Membracoidea</taxon>
        <taxon>Cicadellidae</taxon>
        <taxon>Cicadellinae</taxon>
        <taxon>Cicadellini</taxon>
        <taxon>Graphocephala</taxon>
    </lineage>
</organism>
<feature type="chain" id="PRO_5008588573" description="Lysozyme" evidence="2">
    <location>
        <begin position="19"/>
        <end position="238"/>
    </location>
</feature>
<evidence type="ECO:0000256" key="2">
    <source>
        <dbReference type="SAM" id="SignalP"/>
    </source>
</evidence>
<dbReference type="GO" id="GO:0009253">
    <property type="term" value="P:peptidoglycan catabolic process"/>
    <property type="evidence" value="ECO:0007669"/>
    <property type="project" value="InterPro"/>
</dbReference>
<dbReference type="GO" id="GO:0016998">
    <property type="term" value="P:cell wall macromolecule catabolic process"/>
    <property type="evidence" value="ECO:0007669"/>
    <property type="project" value="InterPro"/>
</dbReference>
<evidence type="ECO:0000313" key="3">
    <source>
        <dbReference type="EMBL" id="JAT39747.1"/>
    </source>
</evidence>
<dbReference type="CDD" id="cd00599">
    <property type="entry name" value="GH25_muramidase"/>
    <property type="match status" value="1"/>
</dbReference>
<dbReference type="Pfam" id="PF01183">
    <property type="entry name" value="Glyco_hydro_25"/>
    <property type="match status" value="1"/>
</dbReference>
<comment type="similarity">
    <text evidence="1">Belongs to the glycosyl hydrolase 25 family.</text>
</comment>
<dbReference type="SUPFAM" id="SSF51445">
    <property type="entry name" value="(Trans)glycosidases"/>
    <property type="match status" value="1"/>
</dbReference>
<sequence length="238" mass="26977">MQTLWFLLTICLVVLASAYDKGIDVSNNNGDIDWQKVKAAGIKFAVAKATEGRNVEDHEFRINFGQIKSNGMQAAAYHYFLGAHPAESQVANVKKVLQLGGFDANNDVLAIDVEERSNEDIPPDAMAEILNDVLVGLNDTYRNIYIYCNAQYWEEKVDWRLFDFSEYKLWIAQYNTDTPQIPSTWRDVGYTWWQYSDRGAVDGIEGKVYLDRKSSNCAVKPCFSSSLLSMIYPSVILV</sequence>
<dbReference type="GO" id="GO:0016052">
    <property type="term" value="P:carbohydrate catabolic process"/>
    <property type="evidence" value="ECO:0007669"/>
    <property type="project" value="TreeGrafter"/>
</dbReference>
<accession>A0A1B6MV01</accession>
<dbReference type="PROSITE" id="PS51904">
    <property type="entry name" value="GLYCOSYL_HYDROL_F25_2"/>
    <property type="match status" value="1"/>
</dbReference>
<dbReference type="Gene3D" id="3.20.20.80">
    <property type="entry name" value="Glycosidases"/>
    <property type="match status" value="1"/>
</dbReference>
<feature type="signal peptide" evidence="2">
    <location>
        <begin position="1"/>
        <end position="18"/>
    </location>
</feature>
<dbReference type="PANTHER" id="PTHR34135:SF2">
    <property type="entry name" value="LYSOZYME"/>
    <property type="match status" value="1"/>
</dbReference>
<dbReference type="AlphaFoldDB" id="A0A1B6MV01"/>
<proteinExistence type="inferred from homology"/>
<keyword evidence="2" id="KW-0732">Signal</keyword>
<evidence type="ECO:0000256" key="1">
    <source>
        <dbReference type="ARBA" id="ARBA00010646"/>
    </source>
</evidence>
<dbReference type="EMBL" id="GEBQ01000230">
    <property type="protein sequence ID" value="JAT39747.1"/>
    <property type="molecule type" value="Transcribed_RNA"/>
</dbReference>
<reference evidence="3" key="1">
    <citation type="submission" date="2015-11" db="EMBL/GenBank/DDBJ databases">
        <title>De novo transcriptome assembly of four potential Pierce s Disease insect vectors from Arizona vineyards.</title>
        <authorList>
            <person name="Tassone E.E."/>
        </authorList>
    </citation>
    <scope>NUCLEOTIDE SEQUENCE</scope>
</reference>
<name>A0A1B6MV01_9HEMI</name>
<dbReference type="GO" id="GO:0003796">
    <property type="term" value="F:lysozyme activity"/>
    <property type="evidence" value="ECO:0007669"/>
    <property type="project" value="InterPro"/>
</dbReference>
<dbReference type="InterPro" id="IPR002053">
    <property type="entry name" value="Glyco_hydro_25"/>
</dbReference>